<keyword evidence="1" id="KW-0732">Signal</keyword>
<keyword evidence="3" id="KW-1185">Reference proteome</keyword>
<feature type="chain" id="PRO_5003884397" description="Cyanovirin-N domain-containing protein" evidence="1">
    <location>
        <begin position="25"/>
        <end position="133"/>
    </location>
</feature>
<evidence type="ECO:0008006" key="4">
    <source>
        <dbReference type="Google" id="ProtNLM"/>
    </source>
</evidence>
<evidence type="ECO:0000313" key="2">
    <source>
        <dbReference type="EMBL" id="EKM56596.1"/>
    </source>
</evidence>
<feature type="signal peptide" evidence="1">
    <location>
        <begin position="1"/>
        <end position="24"/>
    </location>
</feature>
<organism evidence="2 3">
    <name type="scientific">Phanerochaete carnosa (strain HHB-10118-sp)</name>
    <name type="common">White-rot fungus</name>
    <name type="synonym">Peniophora carnosa</name>
    <dbReference type="NCBI Taxonomy" id="650164"/>
    <lineage>
        <taxon>Eukaryota</taxon>
        <taxon>Fungi</taxon>
        <taxon>Dikarya</taxon>
        <taxon>Basidiomycota</taxon>
        <taxon>Agaricomycotina</taxon>
        <taxon>Agaricomycetes</taxon>
        <taxon>Polyporales</taxon>
        <taxon>Phanerochaetaceae</taxon>
        <taxon>Phanerochaete</taxon>
    </lineage>
</organism>
<protein>
    <recommendedName>
        <fullName evidence="4">Cyanovirin-N domain-containing protein</fullName>
    </recommendedName>
</protein>
<dbReference type="HOGENOM" id="CLU_1907411_0_0_1"/>
<dbReference type="GeneID" id="18912664"/>
<reference evidence="2 3" key="1">
    <citation type="journal article" date="2012" name="BMC Genomics">
        <title>Comparative genomics of the white-rot fungi, Phanerochaete carnosa and P. chrysosporium, to elucidate the genetic basis of the distinct wood types they colonize.</title>
        <authorList>
            <person name="Suzuki H."/>
            <person name="MacDonald J."/>
            <person name="Syed K."/>
            <person name="Salamov A."/>
            <person name="Hori C."/>
            <person name="Aerts A."/>
            <person name="Henrissat B."/>
            <person name="Wiebenga A."/>
            <person name="vanKuyk P.A."/>
            <person name="Barry K."/>
            <person name="Lindquist E."/>
            <person name="LaButti K."/>
            <person name="Lapidus A."/>
            <person name="Lucas S."/>
            <person name="Coutinho P."/>
            <person name="Gong Y."/>
            <person name="Samejima M."/>
            <person name="Mahadevan R."/>
            <person name="Abou-Zaid M."/>
            <person name="de Vries R.P."/>
            <person name="Igarashi K."/>
            <person name="Yadav J.S."/>
            <person name="Grigoriev I.V."/>
            <person name="Master E.R."/>
        </authorList>
    </citation>
    <scope>NUCLEOTIDE SEQUENCE [LARGE SCALE GENOMIC DNA]</scope>
    <source>
        <strain evidence="2 3">HHB-10118-sp</strain>
    </source>
</reference>
<evidence type="ECO:0000256" key="1">
    <source>
        <dbReference type="SAM" id="SignalP"/>
    </source>
</evidence>
<dbReference type="EMBL" id="JH930471">
    <property type="protein sequence ID" value="EKM56596.1"/>
    <property type="molecule type" value="Genomic_DNA"/>
</dbReference>
<dbReference type="AlphaFoldDB" id="K5V246"/>
<sequence length="133" mass="13640">MSFSIRSALVSAFLLVASVQQGLAVCSSGQMAVGTEFLEEFTGPSATFNEYSGFLMSNNCNLIAQNGLTQATDQMCKGGYDGGASVTCDSSGNPTAAVDTQGHSWTCSSTNDDSCDVGGSGGRFTVLACCNRS</sequence>
<name>K5V246_PHACS</name>
<proteinExistence type="predicted"/>
<dbReference type="KEGG" id="pco:PHACADRAFT_207801"/>
<evidence type="ECO:0000313" key="3">
    <source>
        <dbReference type="Proteomes" id="UP000008370"/>
    </source>
</evidence>
<dbReference type="Proteomes" id="UP000008370">
    <property type="component" value="Unassembled WGS sequence"/>
</dbReference>
<dbReference type="InParanoid" id="K5V246"/>
<dbReference type="RefSeq" id="XP_007394439.1">
    <property type="nucleotide sequence ID" value="XM_007394377.1"/>
</dbReference>
<accession>K5V246</accession>
<gene>
    <name evidence="2" type="ORF">PHACADRAFT_207801</name>
</gene>
<dbReference type="OrthoDB" id="2779319at2759"/>